<evidence type="ECO:0000313" key="9">
    <source>
        <dbReference type="EMBL" id="MDE1466029.1"/>
    </source>
</evidence>
<evidence type="ECO:0000256" key="7">
    <source>
        <dbReference type="SAM" id="SignalP"/>
    </source>
</evidence>
<evidence type="ECO:0000256" key="4">
    <source>
        <dbReference type="ARBA" id="ARBA00023002"/>
    </source>
</evidence>
<keyword evidence="2 6" id="KW-0349">Heme</keyword>
<organism evidence="9 10">
    <name type="scientific">Spartinivicinus poritis</name>
    <dbReference type="NCBI Taxonomy" id="2994640"/>
    <lineage>
        <taxon>Bacteria</taxon>
        <taxon>Pseudomonadati</taxon>
        <taxon>Pseudomonadota</taxon>
        <taxon>Gammaproteobacteria</taxon>
        <taxon>Oceanospirillales</taxon>
        <taxon>Zooshikellaceae</taxon>
        <taxon>Spartinivicinus</taxon>
    </lineage>
</organism>
<comment type="caution">
    <text evidence="9">The sequence shown here is derived from an EMBL/GenBank/DDBJ whole genome shotgun (WGS) entry which is preliminary data.</text>
</comment>
<name>A0ABT5UI16_9GAMM</name>
<dbReference type="PANTHER" id="PTHR30600">
    <property type="entry name" value="CYTOCHROME C PEROXIDASE-RELATED"/>
    <property type="match status" value="1"/>
</dbReference>
<evidence type="ECO:0000256" key="1">
    <source>
        <dbReference type="ARBA" id="ARBA00004196"/>
    </source>
</evidence>
<dbReference type="EMBL" id="JAPMOU010000123">
    <property type="protein sequence ID" value="MDE1466029.1"/>
    <property type="molecule type" value="Genomic_DNA"/>
</dbReference>
<evidence type="ECO:0000256" key="5">
    <source>
        <dbReference type="ARBA" id="ARBA00023004"/>
    </source>
</evidence>
<sequence length="479" mass="52417">MKRLNKFNCIVNFFAVVFTCLICSQQVYAKDNCSSCPGKKSGIPGLSPLPVFELGRVPPIKPLSNKSFYDKGKPSPEKVKLGELLFFDKLLSGNKNTSCATCHHILTGTGDGLSLSVGEGAQGLGVTRDCGVDANAIHERVPRNAPPLFNLGAKLFTDMFHDGRVAVDPGQLSGFISPAGDQLPTGLDNVLAVQAMFPVTSVTEMAGQKGENPVANAAAVGDLKKVWSLLAKRLQRIPAYVRLFKNVYSIKAKKITFVHAANAIAAFESVAFRADNSPFDRYLRGDYQALSENQKQGMELFYGKAGCAVCHSGILQTDMKYHSIAMPQVGPGKGDGIDGHEDFGRERVTLKKEDRFKFRTPSLRNVVLTGPWGHDGAFNTLEGIVRHYLNPAQSLESYKCGFQLIMPDRTDLNRIDCIVHNSPKRRNAIKRSSEVTYLQLTDQEVDFLIEFLHALTDPSSLNMSKHIPKTVPSGLSLAE</sequence>
<evidence type="ECO:0000259" key="8">
    <source>
        <dbReference type="PROSITE" id="PS51007"/>
    </source>
</evidence>
<feature type="signal peptide" evidence="7">
    <location>
        <begin position="1"/>
        <end position="29"/>
    </location>
</feature>
<comment type="subcellular location">
    <subcellularLocation>
        <location evidence="1">Cell envelope</location>
    </subcellularLocation>
</comment>
<dbReference type="InterPro" id="IPR004852">
    <property type="entry name" value="Di-haem_cyt_c_peroxidsae"/>
</dbReference>
<feature type="chain" id="PRO_5045407619" description="Cytochrome c domain-containing protein" evidence="7">
    <location>
        <begin position="30"/>
        <end position="479"/>
    </location>
</feature>
<evidence type="ECO:0000313" key="10">
    <source>
        <dbReference type="Proteomes" id="UP001528823"/>
    </source>
</evidence>
<accession>A0ABT5UI16</accession>
<evidence type="ECO:0000256" key="2">
    <source>
        <dbReference type="ARBA" id="ARBA00022617"/>
    </source>
</evidence>
<keyword evidence="4" id="KW-0560">Oxidoreductase</keyword>
<keyword evidence="3 6" id="KW-0479">Metal-binding</keyword>
<protein>
    <recommendedName>
        <fullName evidence="8">Cytochrome c domain-containing protein</fullName>
    </recommendedName>
</protein>
<dbReference type="Pfam" id="PF03150">
    <property type="entry name" value="CCP_MauG"/>
    <property type="match status" value="1"/>
</dbReference>
<evidence type="ECO:0000256" key="6">
    <source>
        <dbReference type="PROSITE-ProRule" id="PRU00433"/>
    </source>
</evidence>
<dbReference type="Proteomes" id="UP001528823">
    <property type="component" value="Unassembled WGS sequence"/>
</dbReference>
<keyword evidence="10" id="KW-1185">Reference proteome</keyword>
<gene>
    <name evidence="9" type="ORF">ORQ98_29155</name>
</gene>
<proteinExistence type="predicted"/>
<evidence type="ECO:0000256" key="3">
    <source>
        <dbReference type="ARBA" id="ARBA00022723"/>
    </source>
</evidence>
<dbReference type="RefSeq" id="WP_274692325.1">
    <property type="nucleotide sequence ID" value="NZ_JAPMOU010000123.1"/>
</dbReference>
<feature type="domain" description="Cytochrome c" evidence="8">
    <location>
        <begin position="77"/>
        <end position="195"/>
    </location>
</feature>
<feature type="domain" description="Cytochrome c" evidence="8">
    <location>
        <begin position="292"/>
        <end position="456"/>
    </location>
</feature>
<dbReference type="Gene3D" id="1.10.760.10">
    <property type="entry name" value="Cytochrome c-like domain"/>
    <property type="match status" value="2"/>
</dbReference>
<keyword evidence="5 6" id="KW-0408">Iron</keyword>
<dbReference type="InterPro" id="IPR051395">
    <property type="entry name" value="Cytochrome_c_Peroxidase/MauG"/>
</dbReference>
<dbReference type="SUPFAM" id="SSF46626">
    <property type="entry name" value="Cytochrome c"/>
    <property type="match status" value="2"/>
</dbReference>
<reference evidence="9 10" key="1">
    <citation type="submission" date="2022-11" db="EMBL/GenBank/DDBJ databases">
        <title>Spartinivicinus poritis sp. nov., isolated from scleractinian coral Porites lutea.</title>
        <authorList>
            <person name="Zhang G."/>
            <person name="Cai L."/>
            <person name="Wei Q."/>
        </authorList>
    </citation>
    <scope>NUCLEOTIDE SEQUENCE [LARGE SCALE GENOMIC DNA]</scope>
    <source>
        <strain evidence="9 10">A2-2</strain>
    </source>
</reference>
<dbReference type="InterPro" id="IPR036909">
    <property type="entry name" value="Cyt_c-like_dom_sf"/>
</dbReference>
<dbReference type="InterPro" id="IPR009056">
    <property type="entry name" value="Cyt_c-like_dom"/>
</dbReference>
<keyword evidence="7" id="KW-0732">Signal</keyword>
<dbReference type="PROSITE" id="PS51007">
    <property type="entry name" value="CYTC"/>
    <property type="match status" value="2"/>
</dbReference>